<keyword evidence="1" id="KW-0479">Metal-binding</keyword>
<keyword evidence="3" id="KW-0862">Zinc</keyword>
<dbReference type="Proteomes" id="UP000777482">
    <property type="component" value="Unassembled WGS sequence"/>
</dbReference>
<feature type="region of interest" description="Disordered" evidence="5">
    <location>
        <begin position="1127"/>
        <end position="1177"/>
    </location>
</feature>
<keyword evidence="2 4" id="KW-0863">Zinc-finger</keyword>
<feature type="compositionally biased region" description="Polar residues" evidence="5">
    <location>
        <begin position="92"/>
        <end position="105"/>
    </location>
</feature>
<dbReference type="CDD" id="cd16448">
    <property type="entry name" value="RING-H2"/>
    <property type="match status" value="1"/>
</dbReference>
<feature type="region of interest" description="Disordered" evidence="5">
    <location>
        <begin position="392"/>
        <end position="445"/>
    </location>
</feature>
<feature type="compositionally biased region" description="Polar residues" evidence="5">
    <location>
        <begin position="305"/>
        <end position="315"/>
    </location>
</feature>
<evidence type="ECO:0000256" key="3">
    <source>
        <dbReference type="ARBA" id="ARBA00022833"/>
    </source>
</evidence>
<feature type="compositionally biased region" description="Polar residues" evidence="5">
    <location>
        <begin position="1146"/>
        <end position="1158"/>
    </location>
</feature>
<dbReference type="SUPFAM" id="SSF57850">
    <property type="entry name" value="RING/U-box"/>
    <property type="match status" value="1"/>
</dbReference>
<gene>
    <name evidence="7" type="ORF">C6P46_006198</name>
</gene>
<feature type="compositionally biased region" description="Low complexity" evidence="5">
    <location>
        <begin position="1277"/>
        <end position="1291"/>
    </location>
</feature>
<sequence length="1359" mass="146685">MNSLEPAPHGSPTRGGTSLDNAWFLSSTPTSPPNAAGSATPLGKRDPLAAPLEPLASFDLAATQQLASPRIHTDSDSRSTSSQAGGRPCTPSPSIRTAQTGSSAAMTAEHEGAVGEAMMSLSPVQGDEVRTAEDKTRGATPPPFEFDPFEEEAVRANDDELLDSSPTPPLGPFSTTVPIQRTFRSRYASSSTDSLPLNDDIFTESPSQLHAPALAHKRSHSHVAPSTGYTPPASYDESEDIGMYSPPSMPLDVGLSAIDTQPIEEDERLERPGARWRHSFSYEAQRAAPTTSTSTISATVHAAPSTGTSTSTQHTPPYVGLLRRRARQSSSSDQGERIATTAPPPSQTERGQSKRRRSGSFFTPGATSIGPSLDLRPANTPSWASMTLLPRQAASPVVSGPTTEDDVRTIRRRTRLSFGRLRPSEEQERAPSASGNGATASALSSPAVTAAQNRLLDSTLANRRALARQSSLLEAHAHRTNALSLRGEDLLREAAGVLRRAEDSVSRASNLVQTQAWESRLPSVGALPEPSDPGTQRPVVGIRLGQGWSSETRPANAAAAPEPAPASPTSPTTRRRGAASFFSMSAPSSAPLGSPPPVRTSHEMDDAESSSSASTSAASTRARQFLTSLRARRPRLSRNATAVSPPEGEEQALSPDRDSATYLRSWTLPSPPLANGLAISTFDEEAEVLAAAQLNAHLLDRRQVNDNLDAGLSPPTPPLSSRSLWGEPRANNSQQELLTSRRMRGPTERANERWRRGEPPVSSLASDAGDLARAQQQRAFPTWRTQRTETPRTAISTRRSVLGSPPRLANTADTREADAFMRTRDESPSPRSRRSVRRAASDLFSSRSLNAAEEGTSSSATSNLETDRASIRLPLSSGPPAVSRTNSRVRFEDAEEAPPQGRGWSAPATGPLMLSSGSDGRRMIFPHPAHAAGPSVATVGAAAHDLHLDDFETRHFFEEDDLHPPPFTFDRLARRAPEDRVPAPRMPPRRYPWESGYAAAEAGNFEARPPPQISDDAARSPFRTVSEETLQRDSARRAARSGLSDLWMEARRHSSYASADAEMRQRRTDIAGRTDLNDSAMHAQRAGEATGDEASALLEDRLAQHRQHRVQRLHALRQERNLMRSLLSGTSSEDGPSSSRAFGAPENSNDPTRIGDSNTLRRDGTGPAAHPSRSPGAIWRRRGLGEFLRGFGAGGGRGLISMFDEDFPSFWGRDSAALDPRNYLDDDEFDSSYEALIRLSERLGDARPKGVSPEKLASLPRFQYSIWPMPQRANQVSSSSLESAPMASTSSVPIEQDPPTLARKGLEKEERCGICLCDYSDDDECMLGHCGHGFHEECLTSWLKEKGTCPVCRSDHTKS</sequence>
<dbReference type="OrthoDB" id="8062037at2759"/>
<evidence type="ECO:0000313" key="7">
    <source>
        <dbReference type="EMBL" id="KAG0657836.1"/>
    </source>
</evidence>
<dbReference type="PANTHER" id="PTHR14155">
    <property type="entry name" value="RING FINGER DOMAIN-CONTAINING"/>
    <property type="match status" value="1"/>
</dbReference>
<organism evidence="7 8">
    <name type="scientific">Rhodotorula mucilaginosa</name>
    <name type="common">Yeast</name>
    <name type="synonym">Rhodotorula rubra</name>
    <dbReference type="NCBI Taxonomy" id="5537"/>
    <lineage>
        <taxon>Eukaryota</taxon>
        <taxon>Fungi</taxon>
        <taxon>Dikarya</taxon>
        <taxon>Basidiomycota</taxon>
        <taxon>Pucciniomycotina</taxon>
        <taxon>Microbotryomycetes</taxon>
        <taxon>Sporidiobolales</taxon>
        <taxon>Sporidiobolaceae</taxon>
        <taxon>Rhodotorula</taxon>
    </lineage>
</organism>
<feature type="compositionally biased region" description="Low complexity" evidence="5">
    <location>
        <begin position="551"/>
        <end position="561"/>
    </location>
</feature>
<reference evidence="7 8" key="1">
    <citation type="submission" date="2020-11" db="EMBL/GenBank/DDBJ databases">
        <title>Kefir isolates.</title>
        <authorList>
            <person name="Marcisauskas S."/>
            <person name="Kim Y."/>
            <person name="Blasche S."/>
        </authorList>
    </citation>
    <scope>NUCLEOTIDE SEQUENCE [LARGE SCALE GENOMIC DNA]</scope>
    <source>
        <strain evidence="7 8">KR</strain>
    </source>
</reference>
<feature type="compositionally biased region" description="Basic and acidic residues" evidence="5">
    <location>
        <begin position="813"/>
        <end position="828"/>
    </location>
</feature>
<feature type="region of interest" description="Disordered" evidence="5">
    <location>
        <begin position="551"/>
        <end position="658"/>
    </location>
</feature>
<feature type="region of interest" description="Disordered" evidence="5">
    <location>
        <begin position="707"/>
        <end position="910"/>
    </location>
</feature>
<dbReference type="EMBL" id="PUHQ01000075">
    <property type="protein sequence ID" value="KAG0657836.1"/>
    <property type="molecule type" value="Genomic_DNA"/>
</dbReference>
<feature type="region of interest" description="Disordered" evidence="5">
    <location>
        <begin position="1277"/>
        <end position="1299"/>
    </location>
</feature>
<accession>A0A9P7B4C0</accession>
<comment type="caution">
    <text evidence="7">The sequence shown here is derived from an EMBL/GenBank/DDBJ whole genome shotgun (WGS) entry which is preliminary data.</text>
</comment>
<evidence type="ECO:0000313" key="8">
    <source>
        <dbReference type="Proteomes" id="UP000777482"/>
    </source>
</evidence>
<dbReference type="Gene3D" id="3.30.40.10">
    <property type="entry name" value="Zinc/RING finger domain, C3HC4 (zinc finger)"/>
    <property type="match status" value="1"/>
</dbReference>
<feature type="compositionally biased region" description="Polar residues" evidence="5">
    <location>
        <begin position="774"/>
        <end position="785"/>
    </location>
</feature>
<feature type="compositionally biased region" description="Low complexity" evidence="5">
    <location>
        <begin position="569"/>
        <end position="592"/>
    </location>
</feature>
<feature type="region of interest" description="Disordered" evidence="5">
    <location>
        <begin position="185"/>
        <end position="378"/>
    </location>
</feature>
<feature type="compositionally biased region" description="Polar residues" evidence="5">
    <location>
        <begin position="14"/>
        <end position="29"/>
    </location>
</feature>
<feature type="domain" description="RING-type" evidence="6">
    <location>
        <begin position="1312"/>
        <end position="1353"/>
    </location>
</feature>
<feature type="compositionally biased region" description="Polar residues" evidence="5">
    <location>
        <begin position="433"/>
        <end position="445"/>
    </location>
</feature>
<feature type="compositionally biased region" description="Low complexity" evidence="5">
    <location>
        <begin position="851"/>
        <end position="862"/>
    </location>
</feature>
<feature type="compositionally biased region" description="Low complexity" evidence="5">
    <location>
        <begin position="287"/>
        <end position="303"/>
    </location>
</feature>
<evidence type="ECO:0000256" key="1">
    <source>
        <dbReference type="ARBA" id="ARBA00022723"/>
    </source>
</evidence>
<evidence type="ECO:0000256" key="5">
    <source>
        <dbReference type="SAM" id="MobiDB-lite"/>
    </source>
</evidence>
<evidence type="ECO:0000256" key="2">
    <source>
        <dbReference type="ARBA" id="ARBA00022771"/>
    </source>
</evidence>
<feature type="compositionally biased region" description="Basic and acidic residues" evidence="5">
    <location>
        <begin position="745"/>
        <end position="758"/>
    </location>
</feature>
<dbReference type="PROSITE" id="PS50089">
    <property type="entry name" value="ZF_RING_2"/>
    <property type="match status" value="1"/>
</dbReference>
<feature type="compositionally biased region" description="Basic and acidic residues" evidence="5">
    <location>
        <begin position="1025"/>
        <end position="1036"/>
    </location>
</feature>
<dbReference type="SMART" id="SM00184">
    <property type="entry name" value="RING"/>
    <property type="match status" value="1"/>
</dbReference>
<name>A0A9P7B4C0_RHOMI</name>
<dbReference type="Pfam" id="PF13639">
    <property type="entry name" value="zf-RING_2"/>
    <property type="match status" value="1"/>
</dbReference>
<dbReference type="InterPro" id="IPR001841">
    <property type="entry name" value="Znf_RING"/>
</dbReference>
<evidence type="ECO:0000256" key="4">
    <source>
        <dbReference type="PROSITE-ProRule" id="PRU00175"/>
    </source>
</evidence>
<feature type="compositionally biased region" description="Low complexity" evidence="5">
    <location>
        <begin position="609"/>
        <end position="623"/>
    </location>
</feature>
<feature type="region of interest" description="Disordered" evidence="5">
    <location>
        <begin position="1"/>
        <end position="150"/>
    </location>
</feature>
<proteinExistence type="predicted"/>
<evidence type="ECO:0000259" key="6">
    <source>
        <dbReference type="PROSITE" id="PS50089"/>
    </source>
</evidence>
<feature type="compositionally biased region" description="Low complexity" evidence="5">
    <location>
        <begin position="1128"/>
        <end position="1139"/>
    </location>
</feature>
<feature type="compositionally biased region" description="Basic and acidic residues" evidence="5">
    <location>
        <begin position="127"/>
        <end position="137"/>
    </location>
</feature>
<feature type="region of interest" description="Disordered" evidence="5">
    <location>
        <begin position="1005"/>
        <end position="1038"/>
    </location>
</feature>
<dbReference type="GO" id="GO:0008270">
    <property type="term" value="F:zinc ion binding"/>
    <property type="evidence" value="ECO:0007669"/>
    <property type="project" value="UniProtKB-KW"/>
</dbReference>
<dbReference type="InterPro" id="IPR013083">
    <property type="entry name" value="Znf_RING/FYVE/PHD"/>
</dbReference>
<dbReference type="PANTHER" id="PTHR14155:SF627">
    <property type="entry name" value="OS06G0192800 PROTEIN"/>
    <property type="match status" value="1"/>
</dbReference>
<keyword evidence="8" id="KW-1185">Reference proteome</keyword>
<protein>
    <recommendedName>
        <fullName evidence="6">RING-type domain-containing protein</fullName>
    </recommendedName>
</protein>
<feature type="region of interest" description="Disordered" evidence="5">
    <location>
        <begin position="1071"/>
        <end position="1091"/>
    </location>
</feature>
<dbReference type="InterPro" id="IPR053238">
    <property type="entry name" value="RING-H2_zinc_finger"/>
</dbReference>